<evidence type="ECO:0000256" key="2">
    <source>
        <dbReference type="ARBA" id="ARBA00012438"/>
    </source>
</evidence>
<dbReference type="PROSITE" id="PS50109">
    <property type="entry name" value="HIS_KIN"/>
    <property type="match status" value="1"/>
</dbReference>
<feature type="domain" description="Response regulatory" evidence="7">
    <location>
        <begin position="444"/>
        <end position="566"/>
    </location>
</feature>
<dbReference type="Pfam" id="PF08448">
    <property type="entry name" value="PAS_4"/>
    <property type="match status" value="1"/>
</dbReference>
<dbReference type="PROSITE" id="PS50113">
    <property type="entry name" value="PAC"/>
    <property type="match status" value="1"/>
</dbReference>
<dbReference type="GO" id="GO:0000155">
    <property type="term" value="F:phosphorelay sensor kinase activity"/>
    <property type="evidence" value="ECO:0007669"/>
    <property type="project" value="InterPro"/>
</dbReference>
<dbReference type="PANTHER" id="PTHR45339">
    <property type="entry name" value="HYBRID SIGNAL TRANSDUCTION HISTIDINE KINASE J"/>
    <property type="match status" value="1"/>
</dbReference>
<dbReference type="STRING" id="545695.TREAZ_2042"/>
<evidence type="ECO:0000313" key="9">
    <source>
        <dbReference type="EMBL" id="AEF80296.1"/>
    </source>
</evidence>
<feature type="domain" description="Histidine kinase" evidence="6">
    <location>
        <begin position="203"/>
        <end position="425"/>
    </location>
</feature>
<sequence>MQEDDLIQQIEALQKQDRKNKREIQQLRGTLELERQVATAKANQQTTRTSEQRDREKYMKLLLENCPDSILLLDKTNRLIYCTEFFLKNFQTINTDLIYGHTFQEVFNLIVDSQWVEAIYLKLKEVVNSNTPIKFEDTRIAEDGTPLKYIIQINPMVNSEGENEGAMMLFHDITEIERAREEAVIARDEAERASAAKGAFLANMSHEMRTPMNAIIGMTAIAKKSQELDKKNYCLKKIEDASNHLLGVINDILDMSKIEANKLELSFDSFNFEKMLQKVVNVINFKVDEKHQEFAVHIDDKIPKTLISDDQRLAQVIANLLSNAVKFTPERGSVILNACLEKQEGKIFTVRISVTDTGIGISEEQQKKLFSSFQQADGSTSRKFGGTGLGLAISKRIVEMMGGRIWIDSEEGKGSTFSFIIETEKGTDELHSLLAEGVNFHNLRILVVDDTPDICEYFKDLVSHHHIACDTAPGGEEACSLIEKNGFYDIYFVDWKMPGMDGVALSRWIREHESAGASVPPKSVVIMISAADWNSIEKEAKDVGVNKFLPKPLFQSNIMDCIVECLGKESIIAAERADQDLSAEDHFEDYHMLLAEDVEINREIVITLLEPTGLKIDCAENGSKALEMFRSDPDKYQLIFMDVQMPEMDGYEATSKIRAFEAERFEGLEFASQTPQKKLTPVPIIAMTANVFREDVERCLASGMNDHVGKPLDINEVLDKLRSYLRK</sequence>
<dbReference type="FunCoup" id="F5YA19">
    <property type="interactions" value="303"/>
</dbReference>
<dbReference type="InterPro" id="IPR005467">
    <property type="entry name" value="His_kinase_dom"/>
</dbReference>
<organism evidence="9 10">
    <name type="scientific">Leadbettera azotonutricia (strain ATCC BAA-888 / DSM 13862 / ZAS-9)</name>
    <name type="common">Treponema azotonutricium</name>
    <dbReference type="NCBI Taxonomy" id="545695"/>
    <lineage>
        <taxon>Bacteria</taxon>
        <taxon>Pseudomonadati</taxon>
        <taxon>Spirochaetota</taxon>
        <taxon>Spirochaetia</taxon>
        <taxon>Spirochaetales</taxon>
        <taxon>Breznakiellaceae</taxon>
        <taxon>Leadbettera</taxon>
    </lineage>
</organism>
<keyword evidence="4" id="KW-0902">Two-component regulatory system</keyword>
<dbReference type="RefSeq" id="WP_015710005.1">
    <property type="nucleotide sequence ID" value="NC_015577.1"/>
</dbReference>
<evidence type="ECO:0000256" key="5">
    <source>
        <dbReference type="PROSITE-ProRule" id="PRU00169"/>
    </source>
</evidence>
<feature type="modified residue" description="4-aspartylphosphate" evidence="5">
    <location>
        <position position="494"/>
    </location>
</feature>
<evidence type="ECO:0000313" key="10">
    <source>
        <dbReference type="Proteomes" id="UP000009222"/>
    </source>
</evidence>
<comment type="catalytic activity">
    <reaction evidence="1">
        <text>ATP + protein L-histidine = ADP + protein N-phospho-L-histidine.</text>
        <dbReference type="EC" id="2.7.13.3"/>
    </reaction>
</comment>
<dbReference type="InterPro" id="IPR036097">
    <property type="entry name" value="HisK_dim/P_sf"/>
</dbReference>
<evidence type="ECO:0000259" key="7">
    <source>
        <dbReference type="PROSITE" id="PS50110"/>
    </source>
</evidence>
<feature type="domain" description="PAC" evidence="8">
    <location>
        <begin position="129"/>
        <end position="185"/>
    </location>
</feature>
<name>F5YA19_LEAAZ</name>
<reference evidence="10" key="1">
    <citation type="submission" date="2009-12" db="EMBL/GenBank/DDBJ databases">
        <title>Complete sequence of Treponema azotonutricium strain ZAS-9.</title>
        <authorList>
            <person name="Tetu S.G."/>
            <person name="Matson E."/>
            <person name="Ren Q."/>
            <person name="Seshadri R."/>
            <person name="Elbourne L."/>
            <person name="Hassan K.A."/>
            <person name="Durkin A."/>
            <person name="Radune D."/>
            <person name="Mohamoud Y."/>
            <person name="Shay R."/>
            <person name="Jin S."/>
            <person name="Zhang X."/>
            <person name="Lucey K."/>
            <person name="Ballor N.R."/>
            <person name="Ottesen E."/>
            <person name="Rosenthal R."/>
            <person name="Allen A."/>
            <person name="Leadbetter J.R."/>
            <person name="Paulsen I.T."/>
        </authorList>
    </citation>
    <scope>NUCLEOTIDE SEQUENCE [LARGE SCALE GENOMIC DNA]</scope>
    <source>
        <strain evidence="10">ATCC BAA-888 / DSM 13862 / ZAS-9</strain>
    </source>
</reference>
<dbReference type="SUPFAM" id="SSF52172">
    <property type="entry name" value="CheY-like"/>
    <property type="match status" value="2"/>
</dbReference>
<gene>
    <name evidence="9" type="ordered locus">TREAZ_2042</name>
</gene>
<dbReference type="eggNOG" id="COG0642">
    <property type="taxonomic scope" value="Bacteria"/>
</dbReference>
<dbReference type="SMART" id="SM00448">
    <property type="entry name" value="REC"/>
    <property type="match status" value="2"/>
</dbReference>
<dbReference type="InterPro" id="IPR001789">
    <property type="entry name" value="Sig_transdc_resp-reg_receiver"/>
</dbReference>
<dbReference type="KEGG" id="taz:TREAZ_2042"/>
<dbReference type="PROSITE" id="PS50110">
    <property type="entry name" value="RESPONSE_REGULATORY"/>
    <property type="match status" value="2"/>
</dbReference>
<dbReference type="InterPro" id="IPR003594">
    <property type="entry name" value="HATPase_dom"/>
</dbReference>
<dbReference type="Gene3D" id="1.10.287.130">
    <property type="match status" value="1"/>
</dbReference>
<evidence type="ECO:0000256" key="4">
    <source>
        <dbReference type="ARBA" id="ARBA00023012"/>
    </source>
</evidence>
<dbReference type="InParanoid" id="F5YA19"/>
<dbReference type="Gene3D" id="3.30.565.10">
    <property type="entry name" value="Histidine kinase-like ATPase, C-terminal domain"/>
    <property type="match status" value="1"/>
</dbReference>
<feature type="modified residue" description="4-aspartylphosphate" evidence="5">
    <location>
        <position position="642"/>
    </location>
</feature>
<dbReference type="HOGENOM" id="CLU_000445_114_15_12"/>
<dbReference type="InterPro" id="IPR013656">
    <property type="entry name" value="PAS_4"/>
</dbReference>
<feature type="domain" description="Response regulatory" evidence="7">
    <location>
        <begin position="591"/>
        <end position="725"/>
    </location>
</feature>
<dbReference type="InterPro" id="IPR000700">
    <property type="entry name" value="PAS-assoc_C"/>
</dbReference>
<keyword evidence="3 5" id="KW-0597">Phosphoprotein</keyword>
<dbReference type="EMBL" id="CP001841">
    <property type="protein sequence ID" value="AEF80296.1"/>
    <property type="molecule type" value="Genomic_DNA"/>
</dbReference>
<dbReference type="PANTHER" id="PTHR45339:SF1">
    <property type="entry name" value="HYBRID SIGNAL TRANSDUCTION HISTIDINE KINASE J"/>
    <property type="match status" value="1"/>
</dbReference>
<dbReference type="InterPro" id="IPR004358">
    <property type="entry name" value="Sig_transdc_His_kin-like_C"/>
</dbReference>
<dbReference type="InterPro" id="IPR036890">
    <property type="entry name" value="HATPase_C_sf"/>
</dbReference>
<dbReference type="CDD" id="cd17546">
    <property type="entry name" value="REC_hyHK_CKI1_RcsC-like"/>
    <property type="match status" value="2"/>
</dbReference>
<dbReference type="InterPro" id="IPR003661">
    <property type="entry name" value="HisK_dim/P_dom"/>
</dbReference>
<dbReference type="SUPFAM" id="SSF55874">
    <property type="entry name" value="ATPase domain of HSP90 chaperone/DNA topoisomerase II/histidine kinase"/>
    <property type="match status" value="1"/>
</dbReference>
<dbReference type="Proteomes" id="UP000009222">
    <property type="component" value="Chromosome"/>
</dbReference>
<evidence type="ECO:0000256" key="3">
    <source>
        <dbReference type="ARBA" id="ARBA00022553"/>
    </source>
</evidence>
<dbReference type="EC" id="2.7.13.3" evidence="2"/>
<dbReference type="Pfam" id="PF00512">
    <property type="entry name" value="HisKA"/>
    <property type="match status" value="1"/>
</dbReference>
<dbReference type="CDD" id="cd00082">
    <property type="entry name" value="HisKA"/>
    <property type="match status" value="1"/>
</dbReference>
<dbReference type="CDD" id="cd16922">
    <property type="entry name" value="HATPase_EvgS-ArcB-TorS-like"/>
    <property type="match status" value="1"/>
</dbReference>
<protein>
    <recommendedName>
        <fullName evidence="2">histidine kinase</fullName>
        <ecNumber evidence="2">2.7.13.3</ecNumber>
    </recommendedName>
</protein>
<keyword evidence="9" id="KW-0808">Transferase</keyword>
<keyword evidence="10" id="KW-1185">Reference proteome</keyword>
<dbReference type="SMART" id="SM00388">
    <property type="entry name" value="HisKA"/>
    <property type="match status" value="1"/>
</dbReference>
<dbReference type="Gene3D" id="3.40.50.2300">
    <property type="match status" value="2"/>
</dbReference>
<reference evidence="9 10" key="2">
    <citation type="journal article" date="2011" name="ISME J.">
        <title>RNA-seq reveals cooperative metabolic interactions between two termite-gut spirochete species in co-culture.</title>
        <authorList>
            <person name="Rosenthal A.Z."/>
            <person name="Matson E.G."/>
            <person name="Eldar A."/>
            <person name="Leadbetter J.R."/>
        </authorList>
    </citation>
    <scope>NUCLEOTIDE SEQUENCE [LARGE SCALE GENOMIC DNA]</scope>
    <source>
        <strain evidence="10">ATCC BAA-888 / DSM 13862 / ZAS-9</strain>
    </source>
</reference>
<dbReference type="InterPro" id="IPR035965">
    <property type="entry name" value="PAS-like_dom_sf"/>
</dbReference>
<dbReference type="Pfam" id="PF02518">
    <property type="entry name" value="HATPase_c"/>
    <property type="match status" value="1"/>
</dbReference>
<dbReference type="PRINTS" id="PR00344">
    <property type="entry name" value="BCTRLSENSOR"/>
</dbReference>
<accession>F5YA19</accession>
<dbReference type="InterPro" id="IPR011006">
    <property type="entry name" value="CheY-like_superfamily"/>
</dbReference>
<dbReference type="OrthoDB" id="6192248at2"/>
<dbReference type="SMART" id="SM00387">
    <property type="entry name" value="HATPase_c"/>
    <property type="match status" value="1"/>
</dbReference>
<dbReference type="AlphaFoldDB" id="F5YA19"/>
<dbReference type="Pfam" id="PF00072">
    <property type="entry name" value="Response_reg"/>
    <property type="match status" value="2"/>
</dbReference>
<proteinExistence type="predicted"/>
<evidence type="ECO:0000256" key="1">
    <source>
        <dbReference type="ARBA" id="ARBA00000085"/>
    </source>
</evidence>
<dbReference type="Gene3D" id="3.30.450.20">
    <property type="entry name" value="PAS domain"/>
    <property type="match status" value="1"/>
</dbReference>
<keyword evidence="9" id="KW-0418">Kinase</keyword>
<dbReference type="eggNOG" id="COG4251">
    <property type="taxonomic scope" value="Bacteria"/>
</dbReference>
<evidence type="ECO:0000259" key="6">
    <source>
        <dbReference type="PROSITE" id="PS50109"/>
    </source>
</evidence>
<dbReference type="FunFam" id="3.30.565.10:FF:000010">
    <property type="entry name" value="Sensor histidine kinase RcsC"/>
    <property type="match status" value="1"/>
</dbReference>
<dbReference type="SUPFAM" id="SSF47384">
    <property type="entry name" value="Homodimeric domain of signal transducing histidine kinase"/>
    <property type="match status" value="1"/>
</dbReference>
<evidence type="ECO:0000259" key="8">
    <source>
        <dbReference type="PROSITE" id="PS50113"/>
    </source>
</evidence>
<dbReference type="SUPFAM" id="SSF55785">
    <property type="entry name" value="PYP-like sensor domain (PAS domain)"/>
    <property type="match status" value="1"/>
</dbReference>